<keyword evidence="3" id="KW-0804">Transcription</keyword>
<keyword evidence="6" id="KW-1185">Reference proteome</keyword>
<dbReference type="Gene3D" id="1.10.10.60">
    <property type="entry name" value="Homeodomain-like"/>
    <property type="match status" value="1"/>
</dbReference>
<sequence>MSSVKHVNSGWTGQAAIALGVGAFLGQSGNNHPHHHYAHQITMSLNPDQAVQVIADGQRYQAPTLLIPAKLKHQLITGDYLSIYLDTHHALTTRFNLDLHRATQVYEVSTDLQQQLRQSFCLKTPLNHGLAHFLKTTPLNNHASQSNPRKLEHILELLYQGVLQSNIPDRQYLAQIAGLSESRFSHWFREQAGLPLRSYRKWLRLICGLAQMQEGLALTDTAHQANFADQAHFTRTCIELLGVRPSELSDMQGKIFFIE</sequence>
<comment type="caution">
    <text evidence="5">The sequence shown here is derived from an EMBL/GenBank/DDBJ whole genome shotgun (WGS) entry which is preliminary data.</text>
</comment>
<dbReference type="Proteomes" id="UP000014523">
    <property type="component" value="Unassembled WGS sequence"/>
</dbReference>
<evidence type="ECO:0000259" key="4">
    <source>
        <dbReference type="PROSITE" id="PS01124"/>
    </source>
</evidence>
<reference evidence="5 6" key="1">
    <citation type="submission" date="2013-06" db="EMBL/GenBank/DDBJ databases">
        <title>The Genome Sequence of Acinetobacter gyllenbergii CIP 110306.</title>
        <authorList>
            <consortium name="The Broad Institute Genome Sequencing Platform"/>
            <consortium name="The Broad Institute Genome Sequencing Center for Infectious Disease"/>
            <person name="Cerqueira G."/>
            <person name="Feldgarden M."/>
            <person name="Courvalin P."/>
            <person name="Perichon B."/>
            <person name="Grillot-Courvalin C."/>
            <person name="Clermont D."/>
            <person name="Rocha E."/>
            <person name="Yoon E.-J."/>
            <person name="Nemec A."/>
            <person name="Young S.K."/>
            <person name="Zeng Q."/>
            <person name="Gargeya S."/>
            <person name="Fitzgerald M."/>
            <person name="Abouelleil A."/>
            <person name="Alvarado L."/>
            <person name="Berlin A.M."/>
            <person name="Chapman S.B."/>
            <person name="Dewar J."/>
            <person name="Goldberg J."/>
            <person name="Griggs A."/>
            <person name="Gujja S."/>
            <person name="Hansen M."/>
            <person name="Howarth C."/>
            <person name="Imamovic A."/>
            <person name="Larimer J."/>
            <person name="McCowan C."/>
            <person name="Murphy C."/>
            <person name="Pearson M."/>
            <person name="Priest M."/>
            <person name="Roberts A."/>
            <person name="Saif S."/>
            <person name="Shea T."/>
            <person name="Sykes S."/>
            <person name="Wortman J."/>
            <person name="Nusbaum C."/>
            <person name="Birren B."/>
        </authorList>
    </citation>
    <scope>NUCLEOTIDE SEQUENCE [LARGE SCALE GENOMIC DNA]</scope>
    <source>
        <strain evidence="5 6">CIP 110306</strain>
    </source>
</reference>
<dbReference type="RefSeq" id="WP_016540738.1">
    <property type="nucleotide sequence ID" value="NZ_ASQH01000004.1"/>
</dbReference>
<organism evidence="5 6">
    <name type="scientific">Acinetobacter gyllenbergii CIP 110306 = MTCC 11365</name>
    <dbReference type="NCBI Taxonomy" id="1217657"/>
    <lineage>
        <taxon>Bacteria</taxon>
        <taxon>Pseudomonadati</taxon>
        <taxon>Pseudomonadota</taxon>
        <taxon>Gammaproteobacteria</taxon>
        <taxon>Moraxellales</taxon>
        <taxon>Moraxellaceae</taxon>
        <taxon>Acinetobacter</taxon>
    </lineage>
</organism>
<protein>
    <recommendedName>
        <fullName evidence="4">HTH araC/xylS-type domain-containing protein</fullName>
    </recommendedName>
</protein>
<keyword evidence="1" id="KW-0805">Transcription regulation</keyword>
<dbReference type="GO" id="GO:0003700">
    <property type="term" value="F:DNA-binding transcription factor activity"/>
    <property type="evidence" value="ECO:0007669"/>
    <property type="project" value="InterPro"/>
</dbReference>
<evidence type="ECO:0000313" key="6">
    <source>
        <dbReference type="Proteomes" id="UP000014523"/>
    </source>
</evidence>
<dbReference type="GO" id="GO:0043565">
    <property type="term" value="F:sequence-specific DNA binding"/>
    <property type="evidence" value="ECO:0007669"/>
    <property type="project" value="InterPro"/>
</dbReference>
<dbReference type="EMBL" id="ATGG01000007">
    <property type="protein sequence ID" value="EPF92329.1"/>
    <property type="molecule type" value="Genomic_DNA"/>
</dbReference>
<dbReference type="InterPro" id="IPR050204">
    <property type="entry name" value="AraC_XylS_family_regulators"/>
</dbReference>
<evidence type="ECO:0000313" key="5">
    <source>
        <dbReference type="EMBL" id="EPF92329.1"/>
    </source>
</evidence>
<feature type="domain" description="HTH araC/xylS-type" evidence="4">
    <location>
        <begin position="152"/>
        <end position="251"/>
    </location>
</feature>
<proteinExistence type="predicted"/>
<dbReference type="SMART" id="SM00342">
    <property type="entry name" value="HTH_ARAC"/>
    <property type="match status" value="1"/>
</dbReference>
<dbReference type="PANTHER" id="PTHR46796">
    <property type="entry name" value="HTH-TYPE TRANSCRIPTIONAL ACTIVATOR RHAS-RELATED"/>
    <property type="match status" value="1"/>
</dbReference>
<evidence type="ECO:0000256" key="2">
    <source>
        <dbReference type="ARBA" id="ARBA00023125"/>
    </source>
</evidence>
<dbReference type="AlphaFoldDB" id="A0A829HJU5"/>
<name>A0A829HJU5_9GAMM</name>
<dbReference type="Pfam" id="PF12833">
    <property type="entry name" value="HTH_18"/>
    <property type="match status" value="1"/>
</dbReference>
<evidence type="ECO:0000256" key="3">
    <source>
        <dbReference type="ARBA" id="ARBA00023163"/>
    </source>
</evidence>
<evidence type="ECO:0000256" key="1">
    <source>
        <dbReference type="ARBA" id="ARBA00023015"/>
    </source>
</evidence>
<keyword evidence="2" id="KW-0238">DNA-binding</keyword>
<dbReference type="InterPro" id="IPR018060">
    <property type="entry name" value="HTH_AraC"/>
</dbReference>
<dbReference type="PROSITE" id="PS01124">
    <property type="entry name" value="HTH_ARAC_FAMILY_2"/>
    <property type="match status" value="1"/>
</dbReference>
<accession>A0A829HJU5</accession>
<gene>
    <name evidence="5" type="ORF">F957_00590</name>
</gene>